<name>A0A8S5NL32_9CAUD</name>
<reference evidence="1" key="1">
    <citation type="journal article" date="2021" name="Proc. Natl. Acad. Sci. U.S.A.">
        <title>A Catalog of Tens of Thousands of Viruses from Human Metagenomes Reveals Hidden Associations with Chronic Diseases.</title>
        <authorList>
            <person name="Tisza M.J."/>
            <person name="Buck C.B."/>
        </authorList>
    </citation>
    <scope>NUCLEOTIDE SEQUENCE</scope>
    <source>
        <strain evidence="1">CtYgF8</strain>
    </source>
</reference>
<proteinExistence type="predicted"/>
<organism evidence="1">
    <name type="scientific">Siphoviridae sp. ctYgF8</name>
    <dbReference type="NCBI Taxonomy" id="2826378"/>
    <lineage>
        <taxon>Viruses</taxon>
        <taxon>Duplodnaviria</taxon>
        <taxon>Heunggongvirae</taxon>
        <taxon>Uroviricota</taxon>
        <taxon>Caudoviricetes</taxon>
    </lineage>
</organism>
<dbReference type="EMBL" id="BK015186">
    <property type="protein sequence ID" value="DAD94944.1"/>
    <property type="molecule type" value="Genomic_DNA"/>
</dbReference>
<protein>
    <submittedName>
        <fullName evidence="1">Uncharacterized protein</fullName>
    </submittedName>
</protein>
<evidence type="ECO:0000313" key="1">
    <source>
        <dbReference type="EMBL" id="DAD94944.1"/>
    </source>
</evidence>
<accession>A0A8S5NL32</accession>
<sequence length="49" mass="5704">MSRDEKIWEAYLLVSAYMRAEDVAKAREALERWAEVVKGVEDVNYPSKT</sequence>